<reference evidence="2 3" key="1">
    <citation type="submission" date="2015-01" db="EMBL/GenBank/DDBJ databases">
        <title>The Genome Sequence of Capronia semiimmersa CBS27337.</title>
        <authorList>
            <consortium name="The Broad Institute Genomics Platform"/>
            <person name="Cuomo C."/>
            <person name="de Hoog S."/>
            <person name="Gorbushina A."/>
            <person name="Stielow B."/>
            <person name="Teixiera M."/>
            <person name="Abouelleil A."/>
            <person name="Chapman S.B."/>
            <person name="Priest M."/>
            <person name="Young S.K."/>
            <person name="Wortman J."/>
            <person name="Nusbaum C."/>
            <person name="Birren B."/>
        </authorList>
    </citation>
    <scope>NUCLEOTIDE SEQUENCE [LARGE SCALE GENOMIC DNA]</scope>
    <source>
        <strain evidence="2 3">CBS 27337</strain>
    </source>
</reference>
<proteinExistence type="predicted"/>
<dbReference type="AlphaFoldDB" id="A0A0D2FD67"/>
<protein>
    <submittedName>
        <fullName evidence="2">Uncharacterized protein</fullName>
    </submittedName>
</protein>
<evidence type="ECO:0000313" key="2">
    <source>
        <dbReference type="EMBL" id="KIW65973.1"/>
    </source>
</evidence>
<evidence type="ECO:0000256" key="1">
    <source>
        <dbReference type="SAM" id="MobiDB-lite"/>
    </source>
</evidence>
<keyword evidence="3" id="KW-1185">Reference proteome</keyword>
<dbReference type="HOGENOM" id="CLU_056753_0_0_1"/>
<organism evidence="2 3">
    <name type="scientific">Phialophora macrospora</name>
    <dbReference type="NCBI Taxonomy" id="1851006"/>
    <lineage>
        <taxon>Eukaryota</taxon>
        <taxon>Fungi</taxon>
        <taxon>Dikarya</taxon>
        <taxon>Ascomycota</taxon>
        <taxon>Pezizomycotina</taxon>
        <taxon>Eurotiomycetes</taxon>
        <taxon>Chaetothyriomycetidae</taxon>
        <taxon>Chaetothyriales</taxon>
        <taxon>Herpotrichiellaceae</taxon>
        <taxon>Phialophora</taxon>
    </lineage>
</organism>
<feature type="region of interest" description="Disordered" evidence="1">
    <location>
        <begin position="61"/>
        <end position="84"/>
    </location>
</feature>
<sequence length="405" mass="44451">MMDEEEIDVTPRVLKVMNPSLNASGSISSRVASEKSKTFSFRSFSGSFSSLWRRQSSNSTSGCLSFGPPSITPSSPSPPSPHYYRRISIDKQQDMAINDVGGNQRPNPLQPPPLRLPALAAPTVAMSAFVVGEDMGRRPYAYVIIDVTCGLQNALQEQQRLSRRGPLANQLDNDPGYLDSLHLAIDIEGPATVVYEAGAPQCQTLRVNDRWVVIIKLGPKENNLAARMSSSVRSSLALIDQFLQTLERDSKKSEPVFVHASIRYRHAFLPRDTTLETRAVCPVGSLMTTSTATALTNGTLSASIIRALNPGPGSYLHLTSITEPHCQLYIDFPANEALTLINDFRLVFGEAVPRPVQIDLATLDAHYYHVQNTQSTPKEPSTVRKSLHRARAAVSKISLKKKNVE</sequence>
<gene>
    <name evidence="2" type="ORF">PV04_08186</name>
</gene>
<evidence type="ECO:0000313" key="3">
    <source>
        <dbReference type="Proteomes" id="UP000054266"/>
    </source>
</evidence>
<name>A0A0D2FD67_9EURO</name>
<accession>A0A0D2FD67</accession>
<dbReference type="EMBL" id="KN846960">
    <property type="protein sequence ID" value="KIW65973.1"/>
    <property type="molecule type" value="Genomic_DNA"/>
</dbReference>
<dbReference type="Proteomes" id="UP000054266">
    <property type="component" value="Unassembled WGS sequence"/>
</dbReference>